<sequence>MTERFALASAGDTFLRDADHRYRHVVDLPQNSRAVWNRLTADDALVSWSPVITAVRWTSTRPFGIGTTRVVTVGRFIRLEERFYRWQDGSRMTFAVKSASIPGLNRFAEDIQLEQISTGTRLTWTFALEGKAVLRPLLATASPVARSVTKAIAKGLADGAQWETREAGR</sequence>
<protein>
    <submittedName>
        <fullName evidence="1">SRPBCC family protein</fullName>
    </submittedName>
</protein>
<dbReference type="RefSeq" id="WP_154791160.1">
    <property type="nucleotide sequence ID" value="NZ_WMBB01000016.1"/>
</dbReference>
<comment type="caution">
    <text evidence="1">The sequence shown here is derived from an EMBL/GenBank/DDBJ whole genome shotgun (WGS) entry which is preliminary data.</text>
</comment>
<proteinExistence type="predicted"/>
<dbReference type="AlphaFoldDB" id="A0A6I3L5W3"/>
<dbReference type="Gene3D" id="3.30.530.20">
    <property type="match status" value="1"/>
</dbReference>
<keyword evidence="2" id="KW-1185">Reference proteome</keyword>
<gene>
    <name evidence="1" type="ORF">GLP40_28780</name>
</gene>
<dbReference type="InterPro" id="IPR019587">
    <property type="entry name" value="Polyketide_cyclase/dehydratase"/>
</dbReference>
<organism evidence="1 2">
    <name type="scientific">Nocardia aurantiaca</name>
    <dbReference type="NCBI Taxonomy" id="2675850"/>
    <lineage>
        <taxon>Bacteria</taxon>
        <taxon>Bacillati</taxon>
        <taxon>Actinomycetota</taxon>
        <taxon>Actinomycetes</taxon>
        <taxon>Mycobacteriales</taxon>
        <taxon>Nocardiaceae</taxon>
        <taxon>Nocardia</taxon>
    </lineage>
</organism>
<evidence type="ECO:0000313" key="1">
    <source>
        <dbReference type="EMBL" id="MTE16738.1"/>
    </source>
</evidence>
<dbReference type="Pfam" id="PF10604">
    <property type="entry name" value="Polyketide_cyc2"/>
    <property type="match status" value="1"/>
</dbReference>
<reference evidence="1 2" key="1">
    <citation type="submission" date="2019-11" db="EMBL/GenBank/DDBJ databases">
        <title>Nocardia sp. nov. CT2-14 isolated from soil.</title>
        <authorList>
            <person name="Kanchanasin P."/>
            <person name="Tanasupawat S."/>
            <person name="Yuki M."/>
            <person name="Kudo T."/>
        </authorList>
    </citation>
    <scope>NUCLEOTIDE SEQUENCE [LARGE SCALE GENOMIC DNA]</scope>
    <source>
        <strain evidence="1 2">CT2-14</strain>
    </source>
</reference>
<evidence type="ECO:0000313" key="2">
    <source>
        <dbReference type="Proteomes" id="UP000432464"/>
    </source>
</evidence>
<accession>A0A6I3L5W3</accession>
<dbReference type="EMBL" id="WMBB01000016">
    <property type="protein sequence ID" value="MTE16738.1"/>
    <property type="molecule type" value="Genomic_DNA"/>
</dbReference>
<dbReference type="CDD" id="cd07821">
    <property type="entry name" value="PYR_PYL_RCAR_like"/>
    <property type="match status" value="1"/>
</dbReference>
<name>A0A6I3L5W3_9NOCA</name>
<dbReference type="SUPFAM" id="SSF55961">
    <property type="entry name" value="Bet v1-like"/>
    <property type="match status" value="1"/>
</dbReference>
<dbReference type="InterPro" id="IPR023393">
    <property type="entry name" value="START-like_dom_sf"/>
</dbReference>
<dbReference type="Proteomes" id="UP000432464">
    <property type="component" value="Unassembled WGS sequence"/>
</dbReference>